<organism evidence="2 3">
    <name type="scientific">Nonomuraea mangrovi</name>
    <dbReference type="NCBI Taxonomy" id="2316207"/>
    <lineage>
        <taxon>Bacteria</taxon>
        <taxon>Bacillati</taxon>
        <taxon>Actinomycetota</taxon>
        <taxon>Actinomycetes</taxon>
        <taxon>Streptosporangiales</taxon>
        <taxon>Streptosporangiaceae</taxon>
        <taxon>Nonomuraea</taxon>
    </lineage>
</organism>
<accession>A0ABW4T3K0</accession>
<dbReference type="EMBL" id="JBHUFV010000043">
    <property type="protein sequence ID" value="MFD1935411.1"/>
    <property type="molecule type" value="Genomic_DNA"/>
</dbReference>
<dbReference type="Proteomes" id="UP001597368">
    <property type="component" value="Unassembled WGS sequence"/>
</dbReference>
<feature type="transmembrane region" description="Helical" evidence="1">
    <location>
        <begin position="44"/>
        <end position="63"/>
    </location>
</feature>
<reference evidence="3" key="1">
    <citation type="journal article" date="2019" name="Int. J. Syst. Evol. Microbiol.">
        <title>The Global Catalogue of Microorganisms (GCM) 10K type strain sequencing project: providing services to taxonomists for standard genome sequencing and annotation.</title>
        <authorList>
            <consortium name="The Broad Institute Genomics Platform"/>
            <consortium name="The Broad Institute Genome Sequencing Center for Infectious Disease"/>
            <person name="Wu L."/>
            <person name="Ma J."/>
        </authorList>
    </citation>
    <scope>NUCLEOTIDE SEQUENCE [LARGE SCALE GENOMIC DNA]</scope>
    <source>
        <strain evidence="3">ICMP 6774ER</strain>
    </source>
</reference>
<evidence type="ECO:0000313" key="2">
    <source>
        <dbReference type="EMBL" id="MFD1935411.1"/>
    </source>
</evidence>
<feature type="transmembrane region" description="Helical" evidence="1">
    <location>
        <begin position="75"/>
        <end position="100"/>
    </location>
</feature>
<dbReference type="RefSeq" id="WP_379575529.1">
    <property type="nucleotide sequence ID" value="NZ_JBHUFV010000043.1"/>
</dbReference>
<evidence type="ECO:0000256" key="1">
    <source>
        <dbReference type="SAM" id="Phobius"/>
    </source>
</evidence>
<sequence length="221" mass="23698">MDDEPIRREVAVRRLRELLAMLFLCALVAAGLGVWGAAPTWSELGWGLVLLAGTTVLPMPLFLAGRVAANRRRPVIMVGLLAAATGVQELLRLAVVSWAAAQAVEAAWIGLWAITLTWALFEPLLLHDLRTGSAEPRQFRQPAGWDTGPLSPRQVFATLGAISREVGLCLLVAWSPWLVLATFAALSASEFLLTDGTGRKRLIDALGGCVALAVGVALWLM</sequence>
<proteinExistence type="predicted"/>
<feature type="transmembrane region" description="Helical" evidence="1">
    <location>
        <begin position="168"/>
        <end position="189"/>
    </location>
</feature>
<feature type="transmembrane region" description="Helical" evidence="1">
    <location>
        <begin position="201"/>
        <end position="220"/>
    </location>
</feature>
<evidence type="ECO:0000313" key="3">
    <source>
        <dbReference type="Proteomes" id="UP001597368"/>
    </source>
</evidence>
<protein>
    <submittedName>
        <fullName evidence="2">Uncharacterized protein</fullName>
    </submittedName>
</protein>
<gene>
    <name evidence="2" type="ORF">ACFSKW_28440</name>
</gene>
<name>A0ABW4T3K0_9ACTN</name>
<keyword evidence="1" id="KW-0812">Transmembrane</keyword>
<feature type="transmembrane region" description="Helical" evidence="1">
    <location>
        <begin position="18"/>
        <end position="38"/>
    </location>
</feature>
<keyword evidence="3" id="KW-1185">Reference proteome</keyword>
<feature type="transmembrane region" description="Helical" evidence="1">
    <location>
        <begin position="106"/>
        <end position="126"/>
    </location>
</feature>
<comment type="caution">
    <text evidence="2">The sequence shown here is derived from an EMBL/GenBank/DDBJ whole genome shotgun (WGS) entry which is preliminary data.</text>
</comment>
<keyword evidence="1" id="KW-1133">Transmembrane helix</keyword>
<keyword evidence="1" id="KW-0472">Membrane</keyword>